<dbReference type="SUPFAM" id="SSF51182">
    <property type="entry name" value="RmlC-like cupins"/>
    <property type="match status" value="1"/>
</dbReference>
<dbReference type="AlphaFoldDB" id="A0A1R1JZH2"/>
<keyword evidence="1" id="KW-0732">Signal</keyword>
<organism evidence="3 4">
    <name type="scientific">Alcaligenes xylosoxydans xylosoxydans</name>
    <name type="common">Achromobacter xylosoxidans</name>
    <dbReference type="NCBI Taxonomy" id="85698"/>
    <lineage>
        <taxon>Bacteria</taxon>
        <taxon>Pseudomonadati</taxon>
        <taxon>Pseudomonadota</taxon>
        <taxon>Betaproteobacteria</taxon>
        <taxon>Burkholderiales</taxon>
        <taxon>Alcaligenaceae</taxon>
        <taxon>Achromobacter</taxon>
    </lineage>
</organism>
<feature type="chain" id="PRO_5010365706" evidence="1">
    <location>
        <begin position="22"/>
        <end position="156"/>
    </location>
</feature>
<evidence type="ECO:0000313" key="3">
    <source>
        <dbReference type="EMBL" id="OMG92582.1"/>
    </source>
</evidence>
<dbReference type="PANTHER" id="PTHR43698:SF1">
    <property type="entry name" value="BLL4564 PROTEIN"/>
    <property type="match status" value="1"/>
</dbReference>
<dbReference type="RefSeq" id="WP_054428404.1">
    <property type="nucleotide sequence ID" value="NZ_CYTD01000003.1"/>
</dbReference>
<gene>
    <name evidence="3" type="ORF">BIZ92_07850</name>
</gene>
<dbReference type="InterPro" id="IPR047263">
    <property type="entry name" value="HNL-like_cupin"/>
</dbReference>
<dbReference type="OrthoDB" id="9802489at2"/>
<comment type="caution">
    <text evidence="3">The sequence shown here is derived from an EMBL/GenBank/DDBJ whole genome shotgun (WGS) entry which is preliminary data.</text>
</comment>
<dbReference type="InterPro" id="IPR013096">
    <property type="entry name" value="Cupin_2"/>
</dbReference>
<dbReference type="InterPro" id="IPR011051">
    <property type="entry name" value="RmlC_Cupin_sf"/>
</dbReference>
<sequence length="156" mass="16722">MKKTLAAISLFALLGAGTVHAQNIQITPNGTNPSSIGDKKYFSGHAVVDPLFPATAESHATFGEVIFAPGARTAWHTHPAGQMLIVTGGQGWVQQEGQARRVINSGDVVWIPAGVKHWHGATDKTGMSHIAVSYMKDGSNVTWQELVSDKDYSEKK</sequence>
<feature type="signal peptide" evidence="1">
    <location>
        <begin position="1"/>
        <end position="21"/>
    </location>
</feature>
<dbReference type="Proteomes" id="UP000187251">
    <property type="component" value="Unassembled WGS sequence"/>
</dbReference>
<accession>A0A1R1JZH2</accession>
<dbReference type="PANTHER" id="PTHR43698">
    <property type="entry name" value="RIBD C-TERMINAL DOMAIN CONTAINING PROTEIN"/>
    <property type="match status" value="1"/>
</dbReference>
<reference evidence="3 4" key="1">
    <citation type="submission" date="2016-09" db="EMBL/GenBank/DDBJ databases">
        <title>Phylogenomics of Achromobacter.</title>
        <authorList>
            <person name="Jeukens J."/>
            <person name="Freschi L."/>
            <person name="Vincent A.T."/>
            <person name="Emond-Rheault J.-G."/>
            <person name="Kukavica-Ibrulj I."/>
            <person name="Charette S.J."/>
            <person name="Levesque R.C."/>
        </authorList>
    </citation>
    <scope>NUCLEOTIDE SEQUENCE [LARGE SCALE GENOMIC DNA]</scope>
    <source>
        <strain evidence="3 4">AUS488</strain>
    </source>
</reference>
<dbReference type="Pfam" id="PF07883">
    <property type="entry name" value="Cupin_2"/>
    <property type="match status" value="1"/>
</dbReference>
<proteinExistence type="predicted"/>
<dbReference type="CDD" id="cd02233">
    <property type="entry name" value="cupin_HNL-like"/>
    <property type="match status" value="1"/>
</dbReference>
<evidence type="ECO:0000259" key="2">
    <source>
        <dbReference type="Pfam" id="PF07883"/>
    </source>
</evidence>
<dbReference type="Gene3D" id="2.60.120.10">
    <property type="entry name" value="Jelly Rolls"/>
    <property type="match status" value="1"/>
</dbReference>
<dbReference type="InterPro" id="IPR014710">
    <property type="entry name" value="RmlC-like_jellyroll"/>
</dbReference>
<feature type="domain" description="Cupin type-2" evidence="2">
    <location>
        <begin position="64"/>
        <end position="127"/>
    </location>
</feature>
<dbReference type="GeneID" id="92896462"/>
<dbReference type="EMBL" id="MJMN01000002">
    <property type="protein sequence ID" value="OMG92582.1"/>
    <property type="molecule type" value="Genomic_DNA"/>
</dbReference>
<protein>
    <submittedName>
        <fullName evidence="3">TetR family transcriptional regulator</fullName>
    </submittedName>
</protein>
<evidence type="ECO:0000313" key="4">
    <source>
        <dbReference type="Proteomes" id="UP000187251"/>
    </source>
</evidence>
<name>A0A1R1JZH2_ALCXX</name>
<evidence type="ECO:0000256" key="1">
    <source>
        <dbReference type="SAM" id="SignalP"/>
    </source>
</evidence>